<comment type="caution">
    <text evidence="1">The sequence shown here is derived from an EMBL/GenBank/DDBJ whole genome shotgun (WGS) entry which is preliminary data.</text>
</comment>
<dbReference type="RefSeq" id="WP_101602486.1">
    <property type="nucleotide sequence ID" value="NZ_PKKM01000020.1"/>
</dbReference>
<evidence type="ECO:0000313" key="2">
    <source>
        <dbReference type="Proteomes" id="UP000234198"/>
    </source>
</evidence>
<protein>
    <submittedName>
        <fullName evidence="1">Uncharacterized protein</fullName>
    </submittedName>
</protein>
<proteinExistence type="predicted"/>
<reference evidence="1 2" key="1">
    <citation type="submission" date="2017-12" db="EMBL/GenBank/DDBJ databases">
        <title>Phylogenetic diversity of female urinary microbiome.</title>
        <authorList>
            <person name="Thomas-White K."/>
            <person name="Wolfe A.J."/>
        </authorList>
    </citation>
    <scope>NUCLEOTIDE SEQUENCE [LARGE SCALE GENOMIC DNA]</scope>
    <source>
        <strain evidence="1 2">UMB0018</strain>
    </source>
</reference>
<accession>A0A2I1HXV7</accession>
<dbReference type="AlphaFoldDB" id="A0A2I1HXV7"/>
<dbReference type="EMBL" id="PKKM01000020">
    <property type="protein sequence ID" value="PKY63663.1"/>
    <property type="molecule type" value="Genomic_DNA"/>
</dbReference>
<evidence type="ECO:0000313" key="1">
    <source>
        <dbReference type="EMBL" id="PKY63663.1"/>
    </source>
</evidence>
<dbReference type="Proteomes" id="UP000234198">
    <property type="component" value="Unassembled WGS sequence"/>
</dbReference>
<sequence>MLETLKPLIGKLCSGTSVTPENFENGYAFSSYNTDFFAVWTIEDRFCFSWSERHPSAIFCIDTQSATIASYIVIAAVGALRRADLFQDAISPAILTDELRSRWVSSPTRWPRVANYQYIANPELSLNSTNCAALRQLQFAVQFSVEDYLNSYLNADGGPALTPFRTSFEPYLHQLSDAGVDISRMIPPTSSR</sequence>
<gene>
    <name evidence="1" type="ORF">CYJ22_09870</name>
</gene>
<organism evidence="1 2">
    <name type="scientific">Schaalia odontolytica</name>
    <dbReference type="NCBI Taxonomy" id="1660"/>
    <lineage>
        <taxon>Bacteria</taxon>
        <taxon>Bacillati</taxon>
        <taxon>Actinomycetota</taxon>
        <taxon>Actinomycetes</taxon>
        <taxon>Actinomycetales</taxon>
        <taxon>Actinomycetaceae</taxon>
        <taxon>Schaalia</taxon>
    </lineage>
</organism>
<name>A0A2I1HXV7_9ACTO</name>